<dbReference type="Proteomes" id="UP000447434">
    <property type="component" value="Chromosome 15"/>
</dbReference>
<name>A0A6A4P957_LUPAL</name>
<comment type="caution">
    <text evidence="2">The sequence shown here is derived from an EMBL/GenBank/DDBJ whole genome shotgun (WGS) entry which is preliminary data.</text>
</comment>
<dbReference type="EMBL" id="WOCE01000015">
    <property type="protein sequence ID" value="KAE9598251.1"/>
    <property type="molecule type" value="Genomic_DNA"/>
</dbReference>
<organism evidence="2 3">
    <name type="scientific">Lupinus albus</name>
    <name type="common">White lupine</name>
    <name type="synonym">Lupinus termis</name>
    <dbReference type="NCBI Taxonomy" id="3870"/>
    <lineage>
        <taxon>Eukaryota</taxon>
        <taxon>Viridiplantae</taxon>
        <taxon>Streptophyta</taxon>
        <taxon>Embryophyta</taxon>
        <taxon>Tracheophyta</taxon>
        <taxon>Spermatophyta</taxon>
        <taxon>Magnoliopsida</taxon>
        <taxon>eudicotyledons</taxon>
        <taxon>Gunneridae</taxon>
        <taxon>Pentapetalae</taxon>
        <taxon>rosids</taxon>
        <taxon>fabids</taxon>
        <taxon>Fabales</taxon>
        <taxon>Fabaceae</taxon>
        <taxon>Papilionoideae</taxon>
        <taxon>50 kb inversion clade</taxon>
        <taxon>genistoids sensu lato</taxon>
        <taxon>core genistoids</taxon>
        <taxon>Genisteae</taxon>
        <taxon>Lupinus</taxon>
    </lineage>
</organism>
<evidence type="ECO:0000256" key="1">
    <source>
        <dbReference type="SAM" id="MobiDB-lite"/>
    </source>
</evidence>
<evidence type="ECO:0000313" key="3">
    <source>
        <dbReference type="Proteomes" id="UP000447434"/>
    </source>
</evidence>
<gene>
    <name evidence="2" type="ORF">Lalb_Chr15g0078601</name>
</gene>
<protein>
    <submittedName>
        <fullName evidence="2">Uncharacterized protein</fullName>
    </submittedName>
</protein>
<evidence type="ECO:0000313" key="2">
    <source>
        <dbReference type="EMBL" id="KAE9598251.1"/>
    </source>
</evidence>
<dbReference type="AlphaFoldDB" id="A0A6A4P957"/>
<reference evidence="3" key="1">
    <citation type="journal article" date="2020" name="Nat. Commun.">
        <title>Genome sequence of the cluster root forming white lupin.</title>
        <authorList>
            <person name="Hufnagel B."/>
            <person name="Marques A."/>
            <person name="Soriano A."/>
            <person name="Marques L."/>
            <person name="Divol F."/>
            <person name="Doumas P."/>
            <person name="Sallet E."/>
            <person name="Mancinotti D."/>
            <person name="Carrere S."/>
            <person name="Marande W."/>
            <person name="Arribat S."/>
            <person name="Keller J."/>
            <person name="Huneau C."/>
            <person name="Blein T."/>
            <person name="Aime D."/>
            <person name="Laguerre M."/>
            <person name="Taylor J."/>
            <person name="Schubert V."/>
            <person name="Nelson M."/>
            <person name="Geu-Flores F."/>
            <person name="Crespi M."/>
            <person name="Gallardo-Guerrero K."/>
            <person name="Delaux P.-M."/>
            <person name="Salse J."/>
            <person name="Berges H."/>
            <person name="Guyot R."/>
            <person name="Gouzy J."/>
            <person name="Peret B."/>
        </authorList>
    </citation>
    <scope>NUCLEOTIDE SEQUENCE [LARGE SCALE GENOMIC DNA]</scope>
    <source>
        <strain evidence="3">cv. Amiga</strain>
    </source>
</reference>
<keyword evidence="3" id="KW-1185">Reference proteome</keyword>
<accession>A0A6A4P957</accession>
<sequence length="61" mass="7018">MFMSNTFSHCNENRAVPAGSTGKPANRTPNRYDTAVVPDTQENRLKTGRFVYFFFNFIPKK</sequence>
<proteinExistence type="predicted"/>
<feature type="region of interest" description="Disordered" evidence="1">
    <location>
        <begin position="13"/>
        <end position="39"/>
    </location>
</feature>